<keyword evidence="1" id="KW-0812">Transmembrane</keyword>
<protein>
    <submittedName>
        <fullName evidence="2">HEAT repeat domain-containing protein</fullName>
    </submittedName>
</protein>
<organism evidence="2 3">
    <name type="scientific">Terrimonas ginsenosidimutans</name>
    <dbReference type="NCBI Taxonomy" id="2908004"/>
    <lineage>
        <taxon>Bacteria</taxon>
        <taxon>Pseudomonadati</taxon>
        <taxon>Bacteroidota</taxon>
        <taxon>Chitinophagia</taxon>
        <taxon>Chitinophagales</taxon>
        <taxon>Chitinophagaceae</taxon>
        <taxon>Terrimonas</taxon>
    </lineage>
</organism>
<evidence type="ECO:0000313" key="2">
    <source>
        <dbReference type="EMBL" id="MCG2616031.1"/>
    </source>
</evidence>
<dbReference type="SUPFAM" id="SSF48371">
    <property type="entry name" value="ARM repeat"/>
    <property type="match status" value="1"/>
</dbReference>
<keyword evidence="1" id="KW-1133">Transmembrane helix</keyword>
<keyword evidence="3" id="KW-1185">Reference proteome</keyword>
<comment type="caution">
    <text evidence="2">The sequence shown here is derived from an EMBL/GenBank/DDBJ whole genome shotgun (WGS) entry which is preliminary data.</text>
</comment>
<name>A0ABS9KUP6_9BACT</name>
<feature type="transmembrane region" description="Helical" evidence="1">
    <location>
        <begin position="20"/>
        <end position="40"/>
    </location>
</feature>
<dbReference type="Pfam" id="PF13646">
    <property type="entry name" value="HEAT_2"/>
    <property type="match status" value="1"/>
</dbReference>
<keyword evidence="1" id="KW-0472">Membrane</keyword>
<accession>A0ABS9KUP6</accession>
<evidence type="ECO:0000256" key="1">
    <source>
        <dbReference type="SAM" id="Phobius"/>
    </source>
</evidence>
<dbReference type="RefSeq" id="WP_237874569.1">
    <property type="nucleotide sequence ID" value="NZ_JAKLTR010000011.1"/>
</dbReference>
<reference evidence="2" key="1">
    <citation type="submission" date="2022-01" db="EMBL/GenBank/DDBJ databases">
        <authorList>
            <person name="Jo J.-H."/>
            <person name="Im W.-T."/>
        </authorList>
    </citation>
    <scope>NUCLEOTIDE SEQUENCE</scope>
    <source>
        <strain evidence="2">NA20</strain>
    </source>
</reference>
<dbReference type="Proteomes" id="UP001165367">
    <property type="component" value="Unassembled WGS sequence"/>
</dbReference>
<gene>
    <name evidence="2" type="ORF">LZZ85_17170</name>
</gene>
<dbReference type="EMBL" id="JAKLTR010000011">
    <property type="protein sequence ID" value="MCG2616031.1"/>
    <property type="molecule type" value="Genomic_DNA"/>
</dbReference>
<dbReference type="InterPro" id="IPR011989">
    <property type="entry name" value="ARM-like"/>
</dbReference>
<dbReference type="Gene3D" id="1.25.10.10">
    <property type="entry name" value="Leucine-rich Repeat Variant"/>
    <property type="match status" value="1"/>
</dbReference>
<sequence>MSPLNYFLYTVGPFQFVELMYLFISIIVLVVGFIAFYLFYRARRTARKMQLRLLYSEHISMLAICEGEQELQETIYDIHAQLKQQGLTEDEQGRGVLIKELVTAAKSMSGAAKENISAFYRAAGLDQITLSQLKSGAWHVKSRSIQTLSHLGQKQHIAKIYRHTNNRNELIRSEARVAVVKLTGFQGLRFLDVITYPLTEWEQLCLVHELSENHLPDFKHIPDWLHSDNDSVVEFALRLVESYRILELHGDVAFCLAHGQSSIRKKAVQAVRSINQPQTAPLLATQLLREEEDVQLVVLEAMGEVGSENDLAVLWPFLAHPRTVFKIAAARAIRNSHPYGMAMLRQRVDMEVHPWYILIPQLEEEVNA</sequence>
<proteinExistence type="predicted"/>
<evidence type="ECO:0000313" key="3">
    <source>
        <dbReference type="Proteomes" id="UP001165367"/>
    </source>
</evidence>
<dbReference type="InterPro" id="IPR016024">
    <property type="entry name" value="ARM-type_fold"/>
</dbReference>